<protein>
    <submittedName>
        <fullName evidence="1">Uncharacterized protein</fullName>
    </submittedName>
</protein>
<proteinExistence type="predicted"/>
<name>A0A9W7W5P6_9PEZI</name>
<dbReference type="Proteomes" id="UP001138500">
    <property type="component" value="Unassembled WGS sequence"/>
</dbReference>
<comment type="caution">
    <text evidence="1">The sequence shown here is derived from an EMBL/GenBank/DDBJ whole genome shotgun (WGS) entry which is preliminary data.</text>
</comment>
<organism evidence="1 2">
    <name type="scientific">Teratosphaeria destructans</name>
    <dbReference type="NCBI Taxonomy" id="418781"/>
    <lineage>
        <taxon>Eukaryota</taxon>
        <taxon>Fungi</taxon>
        <taxon>Dikarya</taxon>
        <taxon>Ascomycota</taxon>
        <taxon>Pezizomycotina</taxon>
        <taxon>Dothideomycetes</taxon>
        <taxon>Dothideomycetidae</taxon>
        <taxon>Mycosphaerellales</taxon>
        <taxon>Teratosphaeriaceae</taxon>
        <taxon>Teratosphaeria</taxon>
    </lineage>
</organism>
<reference evidence="1 2" key="1">
    <citation type="journal article" date="2018" name="IMA Fungus">
        <title>IMA Genome-F 10: Nine draft genome sequences of Claviceps purpurea s.lat., including C. arundinis, C. humidiphila, and C. cf. spartinae, pseudomolecules for the pitch canker pathogen Fusarium circinatum, draft genome of Davidsoniella eucalypti, Grosmannia galeiformis, Quambalaria eucalypti, and Teratosphaeria destructans.</title>
        <authorList>
            <person name="Wingfield B.D."/>
            <person name="Liu M."/>
            <person name="Nguyen H.D."/>
            <person name="Lane F.A."/>
            <person name="Morgan S.W."/>
            <person name="De Vos L."/>
            <person name="Wilken P.M."/>
            <person name="Duong T.A."/>
            <person name="Aylward J."/>
            <person name="Coetzee M.P."/>
            <person name="Dadej K."/>
            <person name="De Beer Z.W."/>
            <person name="Findlay W."/>
            <person name="Havenga M."/>
            <person name="Kolarik M."/>
            <person name="Menzies J.G."/>
            <person name="Naidoo K."/>
            <person name="Pochopski O."/>
            <person name="Shoukouhi P."/>
            <person name="Santana Q.C."/>
            <person name="Seifert K.A."/>
            <person name="Soal N."/>
            <person name="Steenkamp E.T."/>
            <person name="Tatham C.T."/>
            <person name="van der Nest M.A."/>
            <person name="Wingfield M.J."/>
        </authorList>
    </citation>
    <scope>NUCLEOTIDE SEQUENCE [LARGE SCALE GENOMIC DNA]</scope>
    <source>
        <strain evidence="1">CMW44962</strain>
    </source>
</reference>
<dbReference type="EMBL" id="RIBY02000534">
    <property type="protein sequence ID" value="KAH9841215.1"/>
    <property type="molecule type" value="Genomic_DNA"/>
</dbReference>
<keyword evidence="2" id="KW-1185">Reference proteome</keyword>
<evidence type="ECO:0000313" key="1">
    <source>
        <dbReference type="EMBL" id="KAH9841215.1"/>
    </source>
</evidence>
<gene>
    <name evidence="1" type="ORF">Tdes44962_MAKER10543</name>
</gene>
<dbReference type="AlphaFoldDB" id="A0A9W7W5P6"/>
<reference evidence="1 2" key="2">
    <citation type="journal article" date="2021" name="Curr. Genet.">
        <title>Genetic response to nitrogen starvation in the aggressive Eucalyptus foliar pathogen Teratosphaeria destructans.</title>
        <authorList>
            <person name="Havenga M."/>
            <person name="Wingfield B.D."/>
            <person name="Wingfield M.J."/>
            <person name="Dreyer L.L."/>
            <person name="Roets F."/>
            <person name="Aylward J."/>
        </authorList>
    </citation>
    <scope>NUCLEOTIDE SEQUENCE [LARGE SCALE GENOMIC DNA]</scope>
    <source>
        <strain evidence="1">CMW44962</strain>
    </source>
</reference>
<sequence>MGTTAAARVMVARAGERQKIRSRGLGEVARVEEVRGLGPESCEADEEGAEEEEGPKGLAFPACGHRSKHGFCKTCRGFYG</sequence>
<evidence type="ECO:0000313" key="2">
    <source>
        <dbReference type="Proteomes" id="UP001138500"/>
    </source>
</evidence>
<accession>A0A9W7W5P6</accession>